<accession>A0ABX7N5M1</accession>
<name>A0ABX7N5M1_9BACT</name>
<dbReference type="RefSeq" id="WP_206715876.1">
    <property type="nucleotide sequence ID" value="NZ_CP071091.1"/>
</dbReference>
<dbReference type="Proteomes" id="UP000663090">
    <property type="component" value="Chromosome"/>
</dbReference>
<gene>
    <name evidence="1" type="ORF">JY572_38170</name>
</gene>
<evidence type="ECO:0000313" key="1">
    <source>
        <dbReference type="EMBL" id="QSQ14082.1"/>
    </source>
</evidence>
<evidence type="ECO:0000313" key="2">
    <source>
        <dbReference type="Proteomes" id="UP000663090"/>
    </source>
</evidence>
<protein>
    <recommendedName>
        <fullName evidence="3">Molecular chaperone DnaJ</fullName>
    </recommendedName>
</protein>
<organism evidence="1 2">
    <name type="scientific">Myxococcus landrumensis</name>
    <dbReference type="NCBI Taxonomy" id="2813577"/>
    <lineage>
        <taxon>Bacteria</taxon>
        <taxon>Pseudomonadati</taxon>
        <taxon>Myxococcota</taxon>
        <taxon>Myxococcia</taxon>
        <taxon>Myxococcales</taxon>
        <taxon>Cystobacterineae</taxon>
        <taxon>Myxococcaceae</taxon>
        <taxon>Myxococcus</taxon>
    </lineage>
</organism>
<dbReference type="EMBL" id="CP071091">
    <property type="protein sequence ID" value="QSQ14082.1"/>
    <property type="molecule type" value="Genomic_DNA"/>
</dbReference>
<keyword evidence="2" id="KW-1185">Reference proteome</keyword>
<sequence length="138" mass="15051">MSTQAPPVRVEPPDWWNLIAHQRGCHPAWRWLTVETIDHTVPRDQAHCLVSGGVYSTLVKSGPRKGKPNYGKPDPGTERRLVISFVELDACKAQWEAETGKCSKCGGSGEEGAGWSKEGGSRYRTCTRCNGSGKAVTP</sequence>
<reference evidence="1 2" key="1">
    <citation type="submission" date="2021-02" db="EMBL/GenBank/DDBJ databases">
        <title>De Novo genome assembly of isolated myxobacteria.</title>
        <authorList>
            <person name="Stevens D.C."/>
        </authorList>
    </citation>
    <scope>NUCLEOTIDE SEQUENCE [LARGE SCALE GENOMIC DNA]</scope>
    <source>
        <strain evidence="1 2">SCHIC003</strain>
    </source>
</reference>
<evidence type="ECO:0008006" key="3">
    <source>
        <dbReference type="Google" id="ProtNLM"/>
    </source>
</evidence>
<proteinExistence type="predicted"/>